<evidence type="ECO:0000313" key="3">
    <source>
        <dbReference type="Proteomes" id="UP001162164"/>
    </source>
</evidence>
<feature type="region of interest" description="Disordered" evidence="1">
    <location>
        <begin position="96"/>
        <end position="139"/>
    </location>
</feature>
<proteinExistence type="predicted"/>
<comment type="caution">
    <text evidence="2">The sequence shown here is derived from an EMBL/GenBank/DDBJ whole genome shotgun (WGS) entry which is preliminary data.</text>
</comment>
<feature type="compositionally biased region" description="Polar residues" evidence="1">
    <location>
        <begin position="128"/>
        <end position="139"/>
    </location>
</feature>
<feature type="region of interest" description="Disordered" evidence="1">
    <location>
        <begin position="175"/>
        <end position="293"/>
    </location>
</feature>
<evidence type="ECO:0000313" key="2">
    <source>
        <dbReference type="EMBL" id="KAJ8981779.1"/>
    </source>
</evidence>
<feature type="compositionally biased region" description="Basic and acidic residues" evidence="1">
    <location>
        <begin position="96"/>
        <end position="110"/>
    </location>
</feature>
<keyword evidence="3" id="KW-1185">Reference proteome</keyword>
<feature type="compositionally biased region" description="Basic residues" evidence="1">
    <location>
        <begin position="46"/>
        <end position="59"/>
    </location>
</feature>
<gene>
    <name evidence="2" type="ORF">NQ317_002375</name>
</gene>
<dbReference type="Proteomes" id="UP001162164">
    <property type="component" value="Unassembled WGS sequence"/>
</dbReference>
<feature type="compositionally biased region" description="Basic and acidic residues" evidence="1">
    <location>
        <begin position="36"/>
        <end position="45"/>
    </location>
</feature>
<evidence type="ECO:0000256" key="1">
    <source>
        <dbReference type="SAM" id="MobiDB-lite"/>
    </source>
</evidence>
<organism evidence="2 3">
    <name type="scientific">Molorchus minor</name>
    <dbReference type="NCBI Taxonomy" id="1323400"/>
    <lineage>
        <taxon>Eukaryota</taxon>
        <taxon>Metazoa</taxon>
        <taxon>Ecdysozoa</taxon>
        <taxon>Arthropoda</taxon>
        <taxon>Hexapoda</taxon>
        <taxon>Insecta</taxon>
        <taxon>Pterygota</taxon>
        <taxon>Neoptera</taxon>
        <taxon>Endopterygota</taxon>
        <taxon>Coleoptera</taxon>
        <taxon>Polyphaga</taxon>
        <taxon>Cucujiformia</taxon>
        <taxon>Chrysomeloidea</taxon>
        <taxon>Cerambycidae</taxon>
        <taxon>Lamiinae</taxon>
        <taxon>Monochamini</taxon>
        <taxon>Molorchus</taxon>
    </lineage>
</organism>
<sequence length="360" mass="39754">MGFVFNIDRYVRTKSRKRKTSDPETSTTKPRNIYHAPKEDCENKQTRRKNLNNRISNKKKVLEEANNSKLREIEVRVEDCLQSNSALSALCRQKLEEGARQQPEPQERESPAGTPDPNPIEGDGLDDSNGSSVELVSVDVQSDDATVQCGSMPASDVVNGDLNCEEDCVIVAQRTSTPSKAEERDCSIRGDDDGPLVSSSPYSRMELNPETPTGLLRFPDDRSDSGVSSLRSGSGDERSGSRSSALSSSDEPNHSSSSPSSSLSVQQQPPAQNRSPLFVPASQQQQRLDSAEPVRVWRDPNLLLEDPHVRHIQSVQHQTWVKLSISAKRVNRSSGSPAGVIIMVTQMFFHNILVFIDVQE</sequence>
<feature type="region of interest" description="Disordered" evidence="1">
    <location>
        <begin position="11"/>
        <end position="66"/>
    </location>
</feature>
<accession>A0ABQ9JV17</accession>
<name>A0ABQ9JV17_9CUCU</name>
<dbReference type="EMBL" id="JAPWTJ010000166">
    <property type="protein sequence ID" value="KAJ8981779.1"/>
    <property type="molecule type" value="Genomic_DNA"/>
</dbReference>
<protein>
    <submittedName>
        <fullName evidence="2">Uncharacterized protein</fullName>
    </submittedName>
</protein>
<feature type="compositionally biased region" description="Basic and acidic residues" evidence="1">
    <location>
        <begin position="180"/>
        <end position="192"/>
    </location>
</feature>
<feature type="compositionally biased region" description="Low complexity" evidence="1">
    <location>
        <begin position="241"/>
        <end position="272"/>
    </location>
</feature>
<reference evidence="2" key="1">
    <citation type="journal article" date="2023" name="Insect Mol. Biol.">
        <title>Genome sequencing provides insights into the evolution of gene families encoding plant cell wall-degrading enzymes in longhorned beetles.</title>
        <authorList>
            <person name="Shin N.R."/>
            <person name="Okamura Y."/>
            <person name="Kirsch R."/>
            <person name="Pauchet Y."/>
        </authorList>
    </citation>
    <scope>NUCLEOTIDE SEQUENCE</scope>
    <source>
        <strain evidence="2">MMC_N1</strain>
    </source>
</reference>